<gene>
    <name evidence="2" type="ORF">Bpfe_023683</name>
</gene>
<evidence type="ECO:0000313" key="3">
    <source>
        <dbReference type="Proteomes" id="UP001233172"/>
    </source>
</evidence>
<proteinExistence type="predicted"/>
<dbReference type="PANTHER" id="PTHR19303">
    <property type="entry name" value="TRANSPOSON"/>
    <property type="match status" value="1"/>
</dbReference>
<protein>
    <submittedName>
        <fullName evidence="2">Tigger transposable element-derived protein 2</fullName>
    </submittedName>
</protein>
<evidence type="ECO:0000313" key="2">
    <source>
        <dbReference type="EMBL" id="KAK0046816.1"/>
    </source>
</evidence>
<name>A0AAD8B2J4_BIOPF</name>
<dbReference type="PANTHER" id="PTHR19303:SF74">
    <property type="entry name" value="POGO TRANSPOSABLE ELEMENT WITH KRAB DOMAIN"/>
    <property type="match status" value="1"/>
</dbReference>
<accession>A0AAD8B2J4</accession>
<dbReference type="Proteomes" id="UP001233172">
    <property type="component" value="Unassembled WGS sequence"/>
</dbReference>
<organism evidence="2 3">
    <name type="scientific">Biomphalaria pfeifferi</name>
    <name type="common">Bloodfluke planorb</name>
    <name type="synonym">Freshwater snail</name>
    <dbReference type="NCBI Taxonomy" id="112525"/>
    <lineage>
        <taxon>Eukaryota</taxon>
        <taxon>Metazoa</taxon>
        <taxon>Spiralia</taxon>
        <taxon>Lophotrochozoa</taxon>
        <taxon>Mollusca</taxon>
        <taxon>Gastropoda</taxon>
        <taxon>Heterobranchia</taxon>
        <taxon>Euthyneura</taxon>
        <taxon>Panpulmonata</taxon>
        <taxon>Hygrophila</taxon>
        <taxon>Lymnaeoidea</taxon>
        <taxon>Planorbidae</taxon>
        <taxon>Biomphalaria</taxon>
    </lineage>
</organism>
<reference evidence="2" key="1">
    <citation type="journal article" date="2023" name="PLoS Negl. Trop. Dis.">
        <title>A genome sequence for Biomphalaria pfeifferi, the major vector snail for the human-infecting parasite Schistosoma mansoni.</title>
        <authorList>
            <person name="Bu L."/>
            <person name="Lu L."/>
            <person name="Laidemitt M.R."/>
            <person name="Zhang S.M."/>
            <person name="Mutuku M."/>
            <person name="Mkoji G."/>
            <person name="Steinauer M."/>
            <person name="Loker E.S."/>
        </authorList>
    </citation>
    <scope>NUCLEOTIDE SEQUENCE</scope>
    <source>
        <strain evidence="2">KasaAsao</strain>
    </source>
</reference>
<dbReference type="EMBL" id="JASAOG010000159">
    <property type="protein sequence ID" value="KAK0046816.1"/>
    <property type="molecule type" value="Genomic_DNA"/>
</dbReference>
<dbReference type="Pfam" id="PF03184">
    <property type="entry name" value="DDE_1"/>
    <property type="match status" value="1"/>
</dbReference>
<dbReference type="GO" id="GO:0005634">
    <property type="term" value="C:nucleus"/>
    <property type="evidence" value="ECO:0007669"/>
    <property type="project" value="TreeGrafter"/>
</dbReference>
<dbReference type="GO" id="GO:0003677">
    <property type="term" value="F:DNA binding"/>
    <property type="evidence" value="ECO:0007669"/>
    <property type="project" value="TreeGrafter"/>
</dbReference>
<evidence type="ECO:0000259" key="1">
    <source>
        <dbReference type="Pfam" id="PF03184"/>
    </source>
</evidence>
<dbReference type="AlphaFoldDB" id="A0AAD8B2J4"/>
<dbReference type="InterPro" id="IPR050863">
    <property type="entry name" value="CenT-Element_Derived"/>
</dbReference>
<feature type="domain" description="DDE-1" evidence="1">
    <location>
        <begin position="70"/>
        <end position="171"/>
    </location>
</feature>
<comment type="caution">
    <text evidence="2">The sequence shown here is derived from an EMBL/GenBank/DDBJ whole genome shotgun (WGS) entry which is preliminary data.</text>
</comment>
<reference evidence="2" key="2">
    <citation type="submission" date="2023-04" db="EMBL/GenBank/DDBJ databases">
        <authorList>
            <person name="Bu L."/>
            <person name="Lu L."/>
            <person name="Laidemitt M.R."/>
            <person name="Zhang S.M."/>
            <person name="Mutuku M."/>
            <person name="Mkoji G."/>
            <person name="Steinauer M."/>
            <person name="Loker E.S."/>
        </authorList>
    </citation>
    <scope>NUCLEOTIDE SEQUENCE</scope>
    <source>
        <strain evidence="2">KasaAsao</strain>
        <tissue evidence="2">Whole Snail</tissue>
    </source>
</reference>
<sequence>MSIYNMDESSVSVVQKHCQKILCLKRKRQIGSIASAGQTQLKYAATTQLAYMSRRSFLKMPAELADGAPPGSVVTCNDSGWMDSNIFTRWLNHFTQFVKPTKENKVLLILGGHNTHTKNLEAIEMARNNNVIILTLPPHKTHKTQPLDKTFFKPLQAYYAEAVERWLRNHPVRAVTSFQVCSLFNEAYAKAGIMSTAINGFAQRGIWPCTMDVFAEHEFQSIFSNISQASLAQNSPVPGFSEQSDCNTRSP</sequence>
<keyword evidence="3" id="KW-1185">Reference proteome</keyword>
<dbReference type="InterPro" id="IPR004875">
    <property type="entry name" value="DDE_SF_endonuclease_dom"/>
</dbReference>